<feature type="compositionally biased region" description="Basic residues" evidence="1">
    <location>
        <begin position="21"/>
        <end position="34"/>
    </location>
</feature>
<dbReference type="Proteomes" id="UP000722989">
    <property type="component" value="Unassembled WGS sequence"/>
</dbReference>
<accession>A0ABX0XZL2</accession>
<evidence type="ECO:0000313" key="3">
    <source>
        <dbReference type="Proteomes" id="UP000722989"/>
    </source>
</evidence>
<comment type="caution">
    <text evidence="2">The sequence shown here is derived from an EMBL/GenBank/DDBJ whole genome shotgun (WGS) entry which is preliminary data.</text>
</comment>
<dbReference type="Gene3D" id="3.30.2010.20">
    <property type="match status" value="1"/>
</dbReference>
<reference evidence="2 3" key="1">
    <citation type="submission" date="2020-03" db="EMBL/GenBank/DDBJ databases">
        <title>WGS of the type strain of Planosporangium spp.</title>
        <authorList>
            <person name="Thawai C."/>
        </authorList>
    </citation>
    <scope>NUCLEOTIDE SEQUENCE [LARGE SCALE GENOMIC DNA]</scope>
    <source>
        <strain evidence="2 3">TBRC 5610</strain>
    </source>
</reference>
<protein>
    <submittedName>
        <fullName evidence="2">Metallopeptidase family protein</fullName>
    </submittedName>
</protein>
<keyword evidence="3" id="KW-1185">Reference proteome</keyword>
<dbReference type="InterPro" id="IPR038555">
    <property type="entry name" value="Zincin_1_sf"/>
</dbReference>
<dbReference type="InterPro" id="IPR010428">
    <property type="entry name" value="Zincin_1"/>
</dbReference>
<dbReference type="Pfam" id="PF06262">
    <property type="entry name" value="Zincin_1"/>
    <property type="match status" value="1"/>
</dbReference>
<proteinExistence type="predicted"/>
<evidence type="ECO:0000256" key="1">
    <source>
        <dbReference type="SAM" id="MobiDB-lite"/>
    </source>
</evidence>
<feature type="compositionally biased region" description="Gly residues" evidence="1">
    <location>
        <begin position="9"/>
        <end position="20"/>
    </location>
</feature>
<organism evidence="2 3">
    <name type="scientific">Planosporangium thailandense</name>
    <dbReference type="NCBI Taxonomy" id="765197"/>
    <lineage>
        <taxon>Bacteria</taxon>
        <taxon>Bacillati</taxon>
        <taxon>Actinomycetota</taxon>
        <taxon>Actinomycetes</taxon>
        <taxon>Micromonosporales</taxon>
        <taxon>Micromonosporaceae</taxon>
        <taxon>Planosporangium</taxon>
    </lineage>
</organism>
<dbReference type="EMBL" id="JAATVY010000012">
    <property type="protein sequence ID" value="NJC71519.1"/>
    <property type="molecule type" value="Genomic_DNA"/>
</dbReference>
<sequence length="158" mass="17254">MTSPDQRHGGGLGGAAGNRGPGRRGRDRHGRGLRGRLVPSSAPLSRTRAEIFDDLVLDSVELLEQRFSKELAGVEFAVEDVPPDLNVYDSDVLEDGDVPLARLLPGRPGRHSVPPRIVLYRRPLEFRAADRDDLADLVHDVIIEQVANLLGVAPEDLD</sequence>
<dbReference type="SUPFAM" id="SSF55486">
    <property type="entry name" value="Metalloproteases ('zincins'), catalytic domain"/>
    <property type="match status" value="1"/>
</dbReference>
<name>A0ABX0XZL2_9ACTN</name>
<evidence type="ECO:0000313" key="2">
    <source>
        <dbReference type="EMBL" id="NJC71519.1"/>
    </source>
</evidence>
<dbReference type="CDD" id="cd12954">
    <property type="entry name" value="MMP_TTHA0227_like_1"/>
    <property type="match status" value="1"/>
</dbReference>
<dbReference type="RefSeq" id="WP_167926427.1">
    <property type="nucleotide sequence ID" value="NZ_JAATVY010000012.1"/>
</dbReference>
<feature type="region of interest" description="Disordered" evidence="1">
    <location>
        <begin position="1"/>
        <end position="40"/>
    </location>
</feature>
<gene>
    <name evidence="2" type="ORF">HC031_17600</name>
</gene>